<dbReference type="Pfam" id="PF00425">
    <property type="entry name" value="Chorismate_bind"/>
    <property type="match status" value="1"/>
</dbReference>
<keyword evidence="4" id="KW-1185">Reference proteome</keyword>
<evidence type="ECO:0000313" key="3">
    <source>
        <dbReference type="EMBL" id="PWJ34105.1"/>
    </source>
</evidence>
<dbReference type="Proteomes" id="UP000245535">
    <property type="component" value="Unassembled WGS sequence"/>
</dbReference>
<dbReference type="InterPro" id="IPR005801">
    <property type="entry name" value="ADC_synthase"/>
</dbReference>
<proteinExistence type="predicted"/>
<dbReference type="GO" id="GO:0046820">
    <property type="term" value="F:4-amino-4-deoxychorismate synthase activity"/>
    <property type="evidence" value="ECO:0007669"/>
    <property type="project" value="TreeGrafter"/>
</dbReference>
<dbReference type="PANTHER" id="PTHR11236">
    <property type="entry name" value="AMINOBENZOATE/ANTHRANILATE SYNTHASE"/>
    <property type="match status" value="1"/>
</dbReference>
<dbReference type="GO" id="GO:0005737">
    <property type="term" value="C:cytoplasm"/>
    <property type="evidence" value="ECO:0007669"/>
    <property type="project" value="TreeGrafter"/>
</dbReference>
<name>A0A315YW24_SEDFL</name>
<dbReference type="InterPro" id="IPR006805">
    <property type="entry name" value="Anth_synth_I_N"/>
</dbReference>
<sequence length="435" mass="50398">MGVVGVRSDLGKWLSFEISNMDMFKKKALQWAMSFDVFSFLEHNNISYPNQPFENLLAVGVKSTCSFEQGDTFETLQKFHNLQKSWLFGFFTYDLKNEVEDLESHNPDSVDMPKAHFFQPKHLFRFSDTHVDLLTDENHEEIISQIEKLNFEEKNTAFQIPVTQKINRDRYLEKVRKVQQHIVEGDVYELNFCMEFFAEEVNEDPLDFFLQLNALSPMPFASFLRVHDKFLISASPERFLRKIGQKLITQPIKGTIRRGKDAEEDKLLRYQLRNDEKEIAENMMIVDLVRNDLARSSHFGTVKVAELFGIYAFRQVHQMITTVESQLREEYGFATAIKNAFPMGSMTGAPKVMSMELIEKYEESKRGLYSGSVGYITPEGDFDFNVVIRSLQYNTSNKYLSFQVGGAITIDAVPEKEYEECLLKAKAIMNLLNQK</sequence>
<dbReference type="EMBL" id="QGDO01000011">
    <property type="protein sequence ID" value="PWJ34105.1"/>
    <property type="molecule type" value="Genomic_DNA"/>
</dbReference>
<dbReference type="InterPro" id="IPR019999">
    <property type="entry name" value="Anth_synth_I-like"/>
</dbReference>
<protein>
    <submittedName>
        <fullName evidence="3">Para-aminobenzoate synthetase component 1</fullName>
    </submittedName>
</protein>
<dbReference type="GO" id="GO:0008153">
    <property type="term" value="P:4-aminobenzoate biosynthetic process"/>
    <property type="evidence" value="ECO:0007669"/>
    <property type="project" value="TreeGrafter"/>
</dbReference>
<evidence type="ECO:0000259" key="2">
    <source>
        <dbReference type="Pfam" id="PF04715"/>
    </source>
</evidence>
<organism evidence="3 4">
    <name type="scientific">Sediminitomix flava</name>
    <dbReference type="NCBI Taxonomy" id="379075"/>
    <lineage>
        <taxon>Bacteria</taxon>
        <taxon>Pseudomonadati</taxon>
        <taxon>Bacteroidota</taxon>
        <taxon>Cytophagia</taxon>
        <taxon>Cytophagales</taxon>
        <taxon>Flammeovirgaceae</taxon>
        <taxon>Sediminitomix</taxon>
    </lineage>
</organism>
<evidence type="ECO:0000259" key="1">
    <source>
        <dbReference type="Pfam" id="PF00425"/>
    </source>
</evidence>
<feature type="domain" description="Anthranilate synthase component I N-terminal" evidence="2">
    <location>
        <begin position="87"/>
        <end position="127"/>
    </location>
</feature>
<comment type="caution">
    <text evidence="3">The sequence shown here is derived from an EMBL/GenBank/DDBJ whole genome shotgun (WGS) entry which is preliminary data.</text>
</comment>
<dbReference type="PRINTS" id="PR00095">
    <property type="entry name" value="ANTSNTHASEI"/>
</dbReference>
<feature type="domain" description="Chorismate-utilising enzyme C-terminal" evidence="1">
    <location>
        <begin position="168"/>
        <end position="424"/>
    </location>
</feature>
<dbReference type="InterPro" id="IPR015890">
    <property type="entry name" value="Chorismate_C"/>
</dbReference>
<dbReference type="SUPFAM" id="SSF56322">
    <property type="entry name" value="ADC synthase"/>
    <property type="match status" value="1"/>
</dbReference>
<dbReference type="AlphaFoldDB" id="A0A315YW24"/>
<dbReference type="Gene3D" id="3.60.120.10">
    <property type="entry name" value="Anthranilate synthase"/>
    <property type="match status" value="1"/>
</dbReference>
<accession>A0A315YW24</accession>
<dbReference type="RefSeq" id="WP_245935658.1">
    <property type="nucleotide sequence ID" value="NZ_QGDO01000011.1"/>
</dbReference>
<reference evidence="3 4" key="1">
    <citation type="submission" date="2018-03" db="EMBL/GenBank/DDBJ databases">
        <title>Genomic Encyclopedia of Archaeal and Bacterial Type Strains, Phase II (KMG-II): from individual species to whole genera.</title>
        <authorList>
            <person name="Goeker M."/>
        </authorList>
    </citation>
    <scope>NUCLEOTIDE SEQUENCE [LARGE SCALE GENOMIC DNA]</scope>
    <source>
        <strain evidence="3 4">DSM 28229</strain>
    </source>
</reference>
<dbReference type="GO" id="GO:0000162">
    <property type="term" value="P:L-tryptophan biosynthetic process"/>
    <property type="evidence" value="ECO:0007669"/>
    <property type="project" value="TreeGrafter"/>
</dbReference>
<dbReference type="PANTHER" id="PTHR11236:SF18">
    <property type="entry name" value="AMINODEOXYCHORISMATE SYNTHASE"/>
    <property type="match status" value="1"/>
</dbReference>
<evidence type="ECO:0000313" key="4">
    <source>
        <dbReference type="Proteomes" id="UP000245535"/>
    </source>
</evidence>
<gene>
    <name evidence="3" type="ORF">BC781_11115</name>
</gene>
<dbReference type="Pfam" id="PF04715">
    <property type="entry name" value="Anth_synt_I_N"/>
    <property type="match status" value="1"/>
</dbReference>